<keyword evidence="2" id="KW-1185">Reference proteome</keyword>
<gene>
    <name evidence="1" type="ORF">FA95DRAFT_1554172</name>
</gene>
<sequence length="49" mass="5242">MRGYSSLAAMGRLFEVDPRPVTLPGPAQAGDLVKELPFSLGLARAMTPR</sequence>
<evidence type="ECO:0000313" key="2">
    <source>
        <dbReference type="Proteomes" id="UP000814033"/>
    </source>
</evidence>
<organism evidence="1 2">
    <name type="scientific">Auriscalpium vulgare</name>
    <dbReference type="NCBI Taxonomy" id="40419"/>
    <lineage>
        <taxon>Eukaryota</taxon>
        <taxon>Fungi</taxon>
        <taxon>Dikarya</taxon>
        <taxon>Basidiomycota</taxon>
        <taxon>Agaricomycotina</taxon>
        <taxon>Agaricomycetes</taxon>
        <taxon>Russulales</taxon>
        <taxon>Auriscalpiaceae</taxon>
        <taxon>Auriscalpium</taxon>
    </lineage>
</organism>
<evidence type="ECO:0000313" key="1">
    <source>
        <dbReference type="EMBL" id="KAI0051643.1"/>
    </source>
</evidence>
<reference evidence="1" key="1">
    <citation type="submission" date="2021-02" db="EMBL/GenBank/DDBJ databases">
        <authorList>
            <consortium name="DOE Joint Genome Institute"/>
            <person name="Ahrendt S."/>
            <person name="Looney B.P."/>
            <person name="Miyauchi S."/>
            <person name="Morin E."/>
            <person name="Drula E."/>
            <person name="Courty P.E."/>
            <person name="Chicoki N."/>
            <person name="Fauchery L."/>
            <person name="Kohler A."/>
            <person name="Kuo A."/>
            <person name="Labutti K."/>
            <person name="Pangilinan J."/>
            <person name="Lipzen A."/>
            <person name="Riley R."/>
            <person name="Andreopoulos W."/>
            <person name="He G."/>
            <person name="Johnson J."/>
            <person name="Barry K.W."/>
            <person name="Grigoriev I.V."/>
            <person name="Nagy L."/>
            <person name="Hibbett D."/>
            <person name="Henrissat B."/>
            <person name="Matheny P.B."/>
            <person name="Labbe J."/>
            <person name="Martin F."/>
        </authorList>
    </citation>
    <scope>NUCLEOTIDE SEQUENCE</scope>
    <source>
        <strain evidence="1">FP105234-sp</strain>
    </source>
</reference>
<name>A0ACB8S5B0_9AGAM</name>
<comment type="caution">
    <text evidence="1">The sequence shown here is derived from an EMBL/GenBank/DDBJ whole genome shotgun (WGS) entry which is preliminary data.</text>
</comment>
<dbReference type="EMBL" id="MU275850">
    <property type="protein sequence ID" value="KAI0051643.1"/>
    <property type="molecule type" value="Genomic_DNA"/>
</dbReference>
<dbReference type="Proteomes" id="UP000814033">
    <property type="component" value="Unassembled WGS sequence"/>
</dbReference>
<proteinExistence type="predicted"/>
<reference evidence="1" key="2">
    <citation type="journal article" date="2022" name="New Phytol.">
        <title>Evolutionary transition to the ectomycorrhizal habit in the genomes of a hyperdiverse lineage of mushroom-forming fungi.</title>
        <authorList>
            <person name="Looney B."/>
            <person name="Miyauchi S."/>
            <person name="Morin E."/>
            <person name="Drula E."/>
            <person name="Courty P.E."/>
            <person name="Kohler A."/>
            <person name="Kuo A."/>
            <person name="LaButti K."/>
            <person name="Pangilinan J."/>
            <person name="Lipzen A."/>
            <person name="Riley R."/>
            <person name="Andreopoulos W."/>
            <person name="He G."/>
            <person name="Johnson J."/>
            <person name="Nolan M."/>
            <person name="Tritt A."/>
            <person name="Barry K.W."/>
            <person name="Grigoriev I.V."/>
            <person name="Nagy L.G."/>
            <person name="Hibbett D."/>
            <person name="Henrissat B."/>
            <person name="Matheny P.B."/>
            <person name="Labbe J."/>
            <person name="Martin F.M."/>
        </authorList>
    </citation>
    <scope>NUCLEOTIDE SEQUENCE</scope>
    <source>
        <strain evidence="1">FP105234-sp</strain>
    </source>
</reference>
<accession>A0ACB8S5B0</accession>
<protein>
    <submittedName>
        <fullName evidence="1">Uncharacterized protein</fullName>
    </submittedName>
</protein>